<dbReference type="GO" id="GO:0005886">
    <property type="term" value="C:plasma membrane"/>
    <property type="evidence" value="ECO:0007669"/>
    <property type="project" value="UniProtKB-SubCell"/>
</dbReference>
<dbReference type="Gene3D" id="1.20.1630.10">
    <property type="entry name" value="Formate dehydrogenase/DMSO reductase domain"/>
    <property type="match status" value="1"/>
</dbReference>
<accession>A0A8J3FJ83</accession>
<dbReference type="Pfam" id="PF03916">
    <property type="entry name" value="NrfD"/>
    <property type="match status" value="1"/>
</dbReference>
<keyword evidence="6 7" id="KW-0472">Membrane</keyword>
<organism evidence="8 9">
    <name type="scientific">Yeosuana aromativorans</name>
    <dbReference type="NCBI Taxonomy" id="288019"/>
    <lineage>
        <taxon>Bacteria</taxon>
        <taxon>Pseudomonadati</taxon>
        <taxon>Bacteroidota</taxon>
        <taxon>Flavobacteriia</taxon>
        <taxon>Flavobacteriales</taxon>
        <taxon>Flavobacteriaceae</taxon>
        <taxon>Yeosuana</taxon>
    </lineage>
</organism>
<comment type="subcellular location">
    <subcellularLocation>
        <location evidence="1">Cell membrane</location>
        <topology evidence="1">Multi-pass membrane protein</topology>
    </subcellularLocation>
</comment>
<evidence type="ECO:0000256" key="2">
    <source>
        <dbReference type="ARBA" id="ARBA00008929"/>
    </source>
</evidence>
<dbReference type="InterPro" id="IPR005614">
    <property type="entry name" value="NrfD-like"/>
</dbReference>
<dbReference type="PANTHER" id="PTHR43044:SF2">
    <property type="entry name" value="POLYSULPHIDE REDUCTASE NRFD"/>
    <property type="match status" value="1"/>
</dbReference>
<keyword evidence="4 7" id="KW-0812">Transmembrane</keyword>
<name>A0A8J3FJ83_9FLAO</name>
<dbReference type="Proteomes" id="UP000612329">
    <property type="component" value="Unassembled WGS sequence"/>
</dbReference>
<gene>
    <name evidence="8" type="ORF">GCM10007962_15820</name>
</gene>
<evidence type="ECO:0000256" key="6">
    <source>
        <dbReference type="ARBA" id="ARBA00023136"/>
    </source>
</evidence>
<feature type="transmembrane region" description="Helical" evidence="7">
    <location>
        <begin position="201"/>
        <end position="222"/>
    </location>
</feature>
<evidence type="ECO:0000313" key="9">
    <source>
        <dbReference type="Proteomes" id="UP000612329"/>
    </source>
</evidence>
<reference evidence="8" key="1">
    <citation type="journal article" date="2014" name="Int. J. Syst. Evol. Microbiol.">
        <title>Complete genome sequence of Corynebacterium casei LMG S-19264T (=DSM 44701T), isolated from a smear-ripened cheese.</title>
        <authorList>
            <consortium name="US DOE Joint Genome Institute (JGI-PGF)"/>
            <person name="Walter F."/>
            <person name="Albersmeier A."/>
            <person name="Kalinowski J."/>
            <person name="Ruckert C."/>
        </authorList>
    </citation>
    <scope>NUCLEOTIDE SEQUENCE</scope>
    <source>
        <strain evidence="8">JCM 12862</strain>
    </source>
</reference>
<protein>
    <submittedName>
        <fullName evidence="8">Fe-S-cluster-containing hydrogenase</fullName>
    </submittedName>
</protein>
<comment type="similarity">
    <text evidence="2">Belongs to the NrfD family.</text>
</comment>
<reference evidence="8" key="2">
    <citation type="submission" date="2020-09" db="EMBL/GenBank/DDBJ databases">
        <authorList>
            <person name="Sun Q."/>
            <person name="Ohkuma M."/>
        </authorList>
    </citation>
    <scope>NUCLEOTIDE SEQUENCE</scope>
    <source>
        <strain evidence="8">JCM 12862</strain>
    </source>
</reference>
<evidence type="ECO:0000256" key="7">
    <source>
        <dbReference type="SAM" id="Phobius"/>
    </source>
</evidence>
<keyword evidence="5 7" id="KW-1133">Transmembrane helix</keyword>
<feature type="transmembrane region" description="Helical" evidence="7">
    <location>
        <begin position="59"/>
        <end position="83"/>
    </location>
</feature>
<sequence>MKNYDKLLNDLAPRKFGKTGVIWTISLVVIIIAGLIAYIDQIIKGQVVTNMSDYALWGVYISNFVFFVATSFVSTVTVAVLRLTKNTWRTPIVRIAEIISVAAIIMAGLTIMIDMGRPDRLMNLFIHGRMQSPIIWDVIIIPTFMAISILLLLYPLLPDFALLKKYFKNTKPKLSKWYGKLAMNYSGTDAQKRIHLNSIQIISILIIPAGFMLQTVDAWLFSTLFRVGWDSTNMGAYFISGAAVAGIGALVAVVYVIRRAYHLEEYITDFHFDKLGKFLALACLLYLYFNINEYLIPEFTSKKEEVTHMNLLVSGEYAPLFWFVIVGGLIIPIIALFFKKGRKPLPMFLIGLLVVVGSWWKRYLIVTPTLLHPFLPIQGVPESWHHYFPSVHEWLITFATLAMCLLIITLLVRYVPVVPIQRTADEQEALESNKNTKS</sequence>
<keyword evidence="3" id="KW-1003">Cell membrane</keyword>
<evidence type="ECO:0000256" key="4">
    <source>
        <dbReference type="ARBA" id="ARBA00022692"/>
    </source>
</evidence>
<dbReference type="PANTHER" id="PTHR43044">
    <property type="match status" value="1"/>
</dbReference>
<feature type="transmembrane region" description="Helical" evidence="7">
    <location>
        <begin position="345"/>
        <end position="365"/>
    </location>
</feature>
<feature type="transmembrane region" description="Helical" evidence="7">
    <location>
        <begin position="317"/>
        <end position="338"/>
    </location>
</feature>
<keyword evidence="9" id="KW-1185">Reference proteome</keyword>
<feature type="transmembrane region" description="Helical" evidence="7">
    <location>
        <begin position="278"/>
        <end position="297"/>
    </location>
</feature>
<feature type="transmembrane region" description="Helical" evidence="7">
    <location>
        <begin position="21"/>
        <end position="39"/>
    </location>
</feature>
<evidence type="ECO:0000256" key="5">
    <source>
        <dbReference type="ARBA" id="ARBA00022989"/>
    </source>
</evidence>
<feature type="transmembrane region" description="Helical" evidence="7">
    <location>
        <begin position="95"/>
        <end position="113"/>
    </location>
</feature>
<dbReference type="RefSeq" id="WP_188651794.1">
    <property type="nucleotide sequence ID" value="NZ_BMNR01000003.1"/>
</dbReference>
<dbReference type="AlphaFoldDB" id="A0A8J3FJ83"/>
<feature type="transmembrane region" description="Helical" evidence="7">
    <location>
        <begin position="394"/>
        <end position="412"/>
    </location>
</feature>
<feature type="transmembrane region" description="Helical" evidence="7">
    <location>
        <begin position="234"/>
        <end position="257"/>
    </location>
</feature>
<dbReference type="EMBL" id="BMNR01000003">
    <property type="protein sequence ID" value="GGK22491.1"/>
    <property type="molecule type" value="Genomic_DNA"/>
</dbReference>
<proteinExistence type="inferred from homology"/>
<feature type="transmembrane region" description="Helical" evidence="7">
    <location>
        <begin position="133"/>
        <end position="157"/>
    </location>
</feature>
<evidence type="ECO:0000256" key="1">
    <source>
        <dbReference type="ARBA" id="ARBA00004651"/>
    </source>
</evidence>
<evidence type="ECO:0000313" key="8">
    <source>
        <dbReference type="EMBL" id="GGK22491.1"/>
    </source>
</evidence>
<comment type="caution">
    <text evidence="8">The sequence shown here is derived from an EMBL/GenBank/DDBJ whole genome shotgun (WGS) entry which is preliminary data.</text>
</comment>
<evidence type="ECO:0000256" key="3">
    <source>
        <dbReference type="ARBA" id="ARBA00022475"/>
    </source>
</evidence>